<dbReference type="PROSITE" id="PS50850">
    <property type="entry name" value="MFS"/>
    <property type="match status" value="1"/>
</dbReference>
<dbReference type="SUPFAM" id="SSF103473">
    <property type="entry name" value="MFS general substrate transporter"/>
    <property type="match status" value="2"/>
</dbReference>
<keyword evidence="3 7" id="KW-0812">Transmembrane</keyword>
<feature type="transmembrane region" description="Helical" evidence="7">
    <location>
        <begin position="166"/>
        <end position="187"/>
    </location>
</feature>
<evidence type="ECO:0000313" key="10">
    <source>
        <dbReference type="Proteomes" id="UP000094336"/>
    </source>
</evidence>
<evidence type="ECO:0000313" key="9">
    <source>
        <dbReference type="EMBL" id="ODQ81683.1"/>
    </source>
</evidence>
<dbReference type="GO" id="GO:0022857">
    <property type="term" value="F:transmembrane transporter activity"/>
    <property type="evidence" value="ECO:0007669"/>
    <property type="project" value="InterPro"/>
</dbReference>
<feature type="transmembrane region" description="Helical" evidence="7">
    <location>
        <begin position="229"/>
        <end position="251"/>
    </location>
</feature>
<feature type="region of interest" description="Disordered" evidence="6">
    <location>
        <begin position="1"/>
        <end position="43"/>
    </location>
</feature>
<dbReference type="OrthoDB" id="10021397at2759"/>
<feature type="transmembrane region" description="Helical" evidence="7">
    <location>
        <begin position="199"/>
        <end position="217"/>
    </location>
</feature>
<dbReference type="STRING" id="984486.A0A1E3QVK7"/>
<feature type="domain" description="Major facilitator superfamily (MFS) profile" evidence="8">
    <location>
        <begin position="76"/>
        <end position="594"/>
    </location>
</feature>
<dbReference type="PANTHER" id="PTHR23501">
    <property type="entry name" value="MAJOR FACILITATOR SUPERFAMILY"/>
    <property type="match status" value="1"/>
</dbReference>
<evidence type="ECO:0000256" key="2">
    <source>
        <dbReference type="ARBA" id="ARBA00008335"/>
    </source>
</evidence>
<dbReference type="GO" id="GO:0005886">
    <property type="term" value="C:plasma membrane"/>
    <property type="evidence" value="ECO:0007669"/>
    <property type="project" value="TreeGrafter"/>
</dbReference>
<evidence type="ECO:0000256" key="7">
    <source>
        <dbReference type="SAM" id="Phobius"/>
    </source>
</evidence>
<comment type="similarity">
    <text evidence="2">Belongs to the major facilitator superfamily.</text>
</comment>
<name>A0A1E3QVK7_9ASCO</name>
<comment type="subcellular location">
    <subcellularLocation>
        <location evidence="1">Membrane</location>
        <topology evidence="1">Multi-pass membrane protein</topology>
    </subcellularLocation>
</comment>
<evidence type="ECO:0000259" key="8">
    <source>
        <dbReference type="PROSITE" id="PS50850"/>
    </source>
</evidence>
<dbReference type="Pfam" id="PF07690">
    <property type="entry name" value="MFS_1"/>
    <property type="match status" value="1"/>
</dbReference>
<dbReference type="InterPro" id="IPR036259">
    <property type="entry name" value="MFS_trans_sf"/>
</dbReference>
<feature type="transmembrane region" description="Helical" evidence="7">
    <location>
        <begin position="303"/>
        <end position="322"/>
    </location>
</feature>
<keyword evidence="10" id="KW-1185">Reference proteome</keyword>
<evidence type="ECO:0000256" key="3">
    <source>
        <dbReference type="ARBA" id="ARBA00022692"/>
    </source>
</evidence>
<dbReference type="AlphaFoldDB" id="A0A1E3QVK7"/>
<accession>A0A1E3QVK7</accession>
<dbReference type="RefSeq" id="XP_018987011.1">
    <property type="nucleotide sequence ID" value="XM_019127969.1"/>
</dbReference>
<dbReference type="Proteomes" id="UP000094336">
    <property type="component" value="Unassembled WGS sequence"/>
</dbReference>
<dbReference type="GeneID" id="30145822"/>
<dbReference type="InterPro" id="IPR011701">
    <property type="entry name" value="MFS"/>
</dbReference>
<keyword evidence="4 7" id="KW-1133">Transmembrane helix</keyword>
<feature type="transmembrane region" description="Helical" evidence="7">
    <location>
        <begin position="142"/>
        <end position="159"/>
    </location>
</feature>
<dbReference type="PANTHER" id="PTHR23501:SF198">
    <property type="entry name" value="AZOLE RESISTANCE PROTEIN 1-RELATED"/>
    <property type="match status" value="1"/>
</dbReference>
<dbReference type="InterPro" id="IPR020846">
    <property type="entry name" value="MFS_dom"/>
</dbReference>
<feature type="transmembrane region" description="Helical" evidence="7">
    <location>
        <begin position="553"/>
        <end position="571"/>
    </location>
</feature>
<feature type="transmembrane region" description="Helical" evidence="7">
    <location>
        <begin position="73"/>
        <end position="99"/>
    </location>
</feature>
<dbReference type="PROSITE" id="PS00217">
    <property type="entry name" value="SUGAR_TRANSPORT_2"/>
    <property type="match status" value="1"/>
</dbReference>
<feature type="compositionally biased region" description="Basic and acidic residues" evidence="6">
    <location>
        <begin position="18"/>
        <end position="32"/>
    </location>
</feature>
<reference evidence="10" key="1">
    <citation type="submission" date="2016-05" db="EMBL/GenBank/DDBJ databases">
        <title>Comparative genomics of biotechnologically important yeasts.</title>
        <authorList>
            <consortium name="DOE Joint Genome Institute"/>
            <person name="Riley R."/>
            <person name="Haridas S."/>
            <person name="Wolfe K.H."/>
            <person name="Lopes M.R."/>
            <person name="Hittinger C.T."/>
            <person name="Goker M."/>
            <person name="Salamov A."/>
            <person name="Wisecaver J."/>
            <person name="Long T.M."/>
            <person name="Aerts A.L."/>
            <person name="Barry K."/>
            <person name="Choi C."/>
            <person name="Clum A."/>
            <person name="Coughlan A.Y."/>
            <person name="Deshpande S."/>
            <person name="Douglass A.P."/>
            <person name="Hanson S.J."/>
            <person name="Klenk H.-P."/>
            <person name="Labutti K."/>
            <person name="Lapidus A."/>
            <person name="Lindquist E."/>
            <person name="Lipzen A."/>
            <person name="Meier-Kolthoff J.P."/>
            <person name="Ohm R.A."/>
            <person name="Otillar R.P."/>
            <person name="Pangilinan J."/>
            <person name="Peng Y."/>
            <person name="Rokas A."/>
            <person name="Rosa C.A."/>
            <person name="Scheuner C."/>
            <person name="Sibirny A.A."/>
            <person name="Slot J.C."/>
            <person name="Stielow J.B."/>
            <person name="Sun H."/>
            <person name="Kurtzman C.P."/>
            <person name="Blackwell M."/>
            <person name="Grigoriev I.V."/>
            <person name="Jeffries T.W."/>
        </authorList>
    </citation>
    <scope>NUCLEOTIDE SEQUENCE [LARGE SCALE GENOMIC DNA]</scope>
    <source>
        <strain evidence="10">NRRL Y-12698</strain>
    </source>
</reference>
<dbReference type="InterPro" id="IPR005829">
    <property type="entry name" value="Sugar_transporter_CS"/>
</dbReference>
<dbReference type="EMBL" id="KV454427">
    <property type="protein sequence ID" value="ODQ81683.1"/>
    <property type="molecule type" value="Genomic_DNA"/>
</dbReference>
<evidence type="ECO:0000256" key="6">
    <source>
        <dbReference type="SAM" id="MobiDB-lite"/>
    </source>
</evidence>
<evidence type="ECO:0000256" key="5">
    <source>
        <dbReference type="ARBA" id="ARBA00023136"/>
    </source>
</evidence>
<protein>
    <recommendedName>
        <fullName evidence="8">Major facilitator superfamily (MFS) profile domain-containing protein</fullName>
    </recommendedName>
</protein>
<feature type="transmembrane region" description="Helical" evidence="7">
    <location>
        <begin position="111"/>
        <end position="130"/>
    </location>
</feature>
<feature type="transmembrane region" description="Helical" evidence="7">
    <location>
        <begin position="342"/>
        <end position="367"/>
    </location>
</feature>
<dbReference type="Gene3D" id="1.20.1720.10">
    <property type="entry name" value="Multidrug resistance protein D"/>
    <property type="match status" value="1"/>
</dbReference>
<gene>
    <name evidence="9" type="ORF">BABINDRAFT_159940</name>
</gene>
<feature type="transmembrane region" description="Helical" evidence="7">
    <location>
        <begin position="271"/>
        <end position="291"/>
    </location>
</feature>
<sequence length="594" mass="63803">MSKLDIDPLAAKSSSPESNKDAGDLDSTRLKESAVLPDTDPQAASLSEERIAIHEDTGDGTKVSDQYQTGVQLWTSATACLLALFLISLDLTIVSTILTEIGTEFNSFDQISWVSAGYILPMTVFCVVWGKLSLIFGRKWTLMASLSIFLLGSLVAGLANSMGMLLAGRVVCGIGAGGAQTLVFIIISELVPLSKRPVMNMALSVTFAISAAVGPLLGGSFATNVSWRWCFYFNLPVGGVILICLFFSYNPPKPKFGASNGEQSIWKKLKMIDYVGTLLMAIALAFLLLPLTLGGFVFPWRSAAIICFFVIGGLALVVFFVWNCKLSSNPIIPTELLVSPHVVASFCVAVFLLGVHVSITMYTAIYFQSIHDASSWTSGLFLLPFITVVTIFSFGFSFVVRYTRYVKPYAVFAGILGPVGCGLFSLLGVKSTFSDKVGLQVLLGVSSGIHYQTNLIGGQLASPPNLPGSMILTTTFITLGRTLGGCLCTDLSQLVFTSTLKRGLNSSAQAMKIIQDNSLTVDSVIKQPDIVKLLTFADQMVIKQLIMSSLRNVFYLCVGFSGLVLLGDLATTNKRVPKSDEGTGEKVDPKTAED</sequence>
<feature type="transmembrane region" description="Helical" evidence="7">
    <location>
        <begin position="409"/>
        <end position="429"/>
    </location>
</feature>
<dbReference type="CDD" id="cd17502">
    <property type="entry name" value="MFS_Azr1_MDR_like"/>
    <property type="match status" value="1"/>
</dbReference>
<proteinExistence type="inferred from homology"/>
<feature type="transmembrane region" description="Helical" evidence="7">
    <location>
        <begin position="379"/>
        <end position="403"/>
    </location>
</feature>
<keyword evidence="5 7" id="KW-0472">Membrane</keyword>
<evidence type="ECO:0000256" key="4">
    <source>
        <dbReference type="ARBA" id="ARBA00022989"/>
    </source>
</evidence>
<evidence type="ECO:0000256" key="1">
    <source>
        <dbReference type="ARBA" id="ARBA00004141"/>
    </source>
</evidence>
<organism evidence="9 10">
    <name type="scientific">Babjeviella inositovora NRRL Y-12698</name>
    <dbReference type="NCBI Taxonomy" id="984486"/>
    <lineage>
        <taxon>Eukaryota</taxon>
        <taxon>Fungi</taxon>
        <taxon>Dikarya</taxon>
        <taxon>Ascomycota</taxon>
        <taxon>Saccharomycotina</taxon>
        <taxon>Pichiomycetes</taxon>
        <taxon>Serinales incertae sedis</taxon>
        <taxon>Babjeviella</taxon>
    </lineage>
</organism>